<keyword evidence="10" id="KW-1185">Reference proteome</keyword>
<keyword evidence="3" id="KW-1003">Cell membrane</keyword>
<dbReference type="InterPro" id="IPR050166">
    <property type="entry name" value="ABC_transporter_ATP-bind"/>
</dbReference>
<evidence type="ECO:0000313" key="9">
    <source>
        <dbReference type="EMBL" id="MDQ0503357.1"/>
    </source>
</evidence>
<dbReference type="SMART" id="SM00382">
    <property type="entry name" value="AAA"/>
    <property type="match status" value="1"/>
</dbReference>
<evidence type="ECO:0000259" key="8">
    <source>
        <dbReference type="PROSITE" id="PS50893"/>
    </source>
</evidence>
<evidence type="ECO:0000256" key="3">
    <source>
        <dbReference type="ARBA" id="ARBA00022475"/>
    </source>
</evidence>
<dbReference type="InterPro" id="IPR003439">
    <property type="entry name" value="ABC_transporter-like_ATP-bd"/>
</dbReference>
<evidence type="ECO:0000256" key="2">
    <source>
        <dbReference type="ARBA" id="ARBA00022448"/>
    </source>
</evidence>
<keyword evidence="5 9" id="KW-0067">ATP-binding</keyword>
<dbReference type="InterPro" id="IPR003593">
    <property type="entry name" value="AAA+_ATPase"/>
</dbReference>
<dbReference type="Gene3D" id="3.40.50.300">
    <property type="entry name" value="P-loop containing nucleotide triphosphate hydrolases"/>
    <property type="match status" value="1"/>
</dbReference>
<dbReference type="PROSITE" id="PS00211">
    <property type="entry name" value="ABC_TRANSPORTER_1"/>
    <property type="match status" value="1"/>
</dbReference>
<keyword evidence="7" id="KW-0472">Membrane</keyword>
<dbReference type="EC" id="3.6.3.-" evidence="9"/>
<evidence type="ECO:0000256" key="1">
    <source>
        <dbReference type="ARBA" id="ARBA00005417"/>
    </source>
</evidence>
<dbReference type="Proteomes" id="UP001241747">
    <property type="component" value="Unassembled WGS sequence"/>
</dbReference>
<accession>A0ABU0L8D9</accession>
<evidence type="ECO:0000256" key="4">
    <source>
        <dbReference type="ARBA" id="ARBA00022741"/>
    </source>
</evidence>
<evidence type="ECO:0000256" key="7">
    <source>
        <dbReference type="ARBA" id="ARBA00023136"/>
    </source>
</evidence>
<organism evidence="9 10">
    <name type="scientific">Xanthobacter agilis</name>
    <dbReference type="NCBI Taxonomy" id="47492"/>
    <lineage>
        <taxon>Bacteria</taxon>
        <taxon>Pseudomonadati</taxon>
        <taxon>Pseudomonadota</taxon>
        <taxon>Alphaproteobacteria</taxon>
        <taxon>Hyphomicrobiales</taxon>
        <taxon>Xanthobacteraceae</taxon>
        <taxon>Xanthobacter</taxon>
    </lineage>
</organism>
<keyword evidence="2" id="KW-0813">Transport</keyword>
<dbReference type="GO" id="GO:0005524">
    <property type="term" value="F:ATP binding"/>
    <property type="evidence" value="ECO:0007669"/>
    <property type="project" value="UniProtKB-KW"/>
</dbReference>
<feature type="domain" description="ABC transporter" evidence="8">
    <location>
        <begin position="1"/>
        <end position="222"/>
    </location>
</feature>
<evidence type="ECO:0000313" key="10">
    <source>
        <dbReference type="Proteomes" id="UP001241747"/>
    </source>
</evidence>
<reference evidence="9 10" key="1">
    <citation type="submission" date="2023-07" db="EMBL/GenBank/DDBJ databases">
        <title>Genomic Encyclopedia of Type Strains, Phase IV (KMG-IV): sequencing the most valuable type-strain genomes for metagenomic binning, comparative biology and taxonomic classification.</title>
        <authorList>
            <person name="Goeker M."/>
        </authorList>
    </citation>
    <scope>NUCLEOTIDE SEQUENCE [LARGE SCALE GENOMIC DNA]</scope>
    <source>
        <strain evidence="9 10">DSM 3770</strain>
    </source>
</reference>
<dbReference type="SUPFAM" id="SSF52540">
    <property type="entry name" value="P-loop containing nucleoside triphosphate hydrolases"/>
    <property type="match status" value="1"/>
</dbReference>
<keyword evidence="6" id="KW-1278">Translocase</keyword>
<dbReference type="PROSITE" id="PS50893">
    <property type="entry name" value="ABC_TRANSPORTER_2"/>
    <property type="match status" value="1"/>
</dbReference>
<comment type="caution">
    <text evidence="9">The sequence shown here is derived from an EMBL/GenBank/DDBJ whole genome shotgun (WGS) entry which is preliminary data.</text>
</comment>
<dbReference type="EMBL" id="JAUSVY010000001">
    <property type="protein sequence ID" value="MDQ0503357.1"/>
    <property type="molecule type" value="Genomic_DNA"/>
</dbReference>
<evidence type="ECO:0000256" key="6">
    <source>
        <dbReference type="ARBA" id="ARBA00022967"/>
    </source>
</evidence>
<gene>
    <name evidence="9" type="ORF">QOZ94_000127</name>
</gene>
<keyword evidence="4" id="KW-0547">Nucleotide-binding</keyword>
<dbReference type="PANTHER" id="PTHR42788">
    <property type="entry name" value="TAURINE IMPORT ATP-BINDING PROTEIN-RELATED"/>
    <property type="match status" value="1"/>
</dbReference>
<dbReference type="PANTHER" id="PTHR42788:SF17">
    <property type="entry name" value="ALIPHATIC SULFONATES IMPORT ATP-BINDING PROTEIN SSUB"/>
    <property type="match status" value="1"/>
</dbReference>
<keyword evidence="9" id="KW-0378">Hydrolase</keyword>
<comment type="similarity">
    <text evidence="1">Belongs to the ABC transporter superfamily.</text>
</comment>
<dbReference type="InterPro" id="IPR027417">
    <property type="entry name" value="P-loop_NTPase"/>
</dbReference>
<evidence type="ECO:0000256" key="5">
    <source>
        <dbReference type="ARBA" id="ARBA00022840"/>
    </source>
</evidence>
<protein>
    <submittedName>
        <fullName evidence="9">Sulfonate transport system ATP-binding protein</fullName>
        <ecNumber evidence="9">3.6.3.-</ecNumber>
    </submittedName>
</protein>
<sequence>MRLDGVVKAFGERPVLRRLDLDIPAGQFLAVVGRSGGGKSTLMRLVAGLEPATAGTVSVGGEKVSGLVPQVRLLFQDARLVPWQRILQNVGIARGPGWQETARTALHDVGLADRGHEWPFVLSGGQKQRVALARALVSHPAVLLLDEPFGALDALTRIEMHALTERIWRERGFTVILITHDVTEAVALADRVIVLREGEIALDLPIDLPRPRRESSAAAGALHEQILAAV</sequence>
<dbReference type="GO" id="GO:0016787">
    <property type="term" value="F:hydrolase activity"/>
    <property type="evidence" value="ECO:0007669"/>
    <property type="project" value="UniProtKB-KW"/>
</dbReference>
<dbReference type="InterPro" id="IPR017871">
    <property type="entry name" value="ABC_transporter-like_CS"/>
</dbReference>
<proteinExistence type="inferred from homology"/>
<dbReference type="Pfam" id="PF00005">
    <property type="entry name" value="ABC_tran"/>
    <property type="match status" value="1"/>
</dbReference>
<name>A0ABU0L8D9_XANAG</name>